<dbReference type="AlphaFoldDB" id="A0A2H0UC53"/>
<evidence type="ECO:0000313" key="4">
    <source>
        <dbReference type="Proteomes" id="UP000230179"/>
    </source>
</evidence>
<dbReference type="InterPro" id="IPR036621">
    <property type="entry name" value="Anticodon-bd_dom_sf"/>
</dbReference>
<keyword evidence="1" id="KW-0436">Ligase</keyword>
<evidence type="ECO:0000256" key="1">
    <source>
        <dbReference type="ARBA" id="ARBA00023146"/>
    </source>
</evidence>
<dbReference type="SUPFAM" id="SSF55681">
    <property type="entry name" value="Class II aaRS and biotin synthetases"/>
    <property type="match status" value="1"/>
</dbReference>
<dbReference type="Gene3D" id="3.30.930.10">
    <property type="entry name" value="Bira Bifunctional Protein, Domain 2"/>
    <property type="match status" value="1"/>
</dbReference>
<dbReference type="SUPFAM" id="SSF52954">
    <property type="entry name" value="Class II aaRS ABD-related"/>
    <property type="match status" value="1"/>
</dbReference>
<evidence type="ECO:0000259" key="2">
    <source>
        <dbReference type="Pfam" id="PF03129"/>
    </source>
</evidence>
<sequence length="380" mass="42183">MRSTIPAEELLAKSRAIGQYYGFVPLSTLSAKARGTARNKSSDAATLSGLTLDPMAETVSSFLNQCRKAVIVPTPRQQLFLWHTNIAHGRPAPKRAVVQFHALGADRALADAVVIRALLALARDLFHTEPVLRINSMGDKETRARYARELANYFKKRAGTLPEECTSCARQDTFAAAELAIARECADDLPAPTEHLSDASRKRFEDLLEYLEMTDTPYELARNLISRGGVWSDTCFEIVAHDERVAWGSRYSDLAKRYFPAAAFPAVGAVLRIASEGGVVKKPSQPRLRFSFIHIGDEAKRHSIRLAEEFRKAHVPLAQSIGLESLTEQMLLAEERQSPYLLIMGRREALENSAILRNCQTQQETTLPLEGLVDRLKAVA</sequence>
<name>A0A2H0UC53_9BACT</name>
<dbReference type="GO" id="GO:0004812">
    <property type="term" value="F:aminoacyl-tRNA ligase activity"/>
    <property type="evidence" value="ECO:0007669"/>
    <property type="project" value="UniProtKB-KW"/>
</dbReference>
<feature type="domain" description="Anticodon-binding" evidence="2">
    <location>
        <begin position="296"/>
        <end position="378"/>
    </location>
</feature>
<dbReference type="Pfam" id="PF03129">
    <property type="entry name" value="HGTP_anticodon"/>
    <property type="match status" value="1"/>
</dbReference>
<evidence type="ECO:0000313" key="3">
    <source>
        <dbReference type="EMBL" id="PIR83355.1"/>
    </source>
</evidence>
<dbReference type="Proteomes" id="UP000230179">
    <property type="component" value="Unassembled WGS sequence"/>
</dbReference>
<protein>
    <recommendedName>
        <fullName evidence="2">Anticodon-binding domain-containing protein</fullName>
    </recommendedName>
</protein>
<dbReference type="InterPro" id="IPR045864">
    <property type="entry name" value="aa-tRNA-synth_II/BPL/LPL"/>
</dbReference>
<dbReference type="EMBL" id="PFBL01000006">
    <property type="protein sequence ID" value="PIR83355.1"/>
    <property type="molecule type" value="Genomic_DNA"/>
</dbReference>
<dbReference type="Gene3D" id="3.40.50.800">
    <property type="entry name" value="Anticodon-binding domain"/>
    <property type="match status" value="1"/>
</dbReference>
<dbReference type="InterPro" id="IPR004154">
    <property type="entry name" value="Anticodon-bd"/>
</dbReference>
<proteinExistence type="predicted"/>
<keyword evidence="1" id="KW-0030">Aminoacyl-tRNA synthetase</keyword>
<comment type="caution">
    <text evidence="3">The sequence shown here is derived from an EMBL/GenBank/DDBJ whole genome shotgun (WGS) entry which is preliminary data.</text>
</comment>
<reference evidence="4" key="1">
    <citation type="submission" date="2017-09" db="EMBL/GenBank/DDBJ databases">
        <title>Depth-based differentiation of microbial function through sediment-hosted aquifers and enrichment of novel symbionts in the deep terrestrial subsurface.</title>
        <authorList>
            <person name="Probst A.J."/>
            <person name="Ladd B."/>
            <person name="Jarett J.K."/>
            <person name="Geller-Mcgrath D.E."/>
            <person name="Sieber C.M.K."/>
            <person name="Emerson J.B."/>
            <person name="Anantharaman K."/>
            <person name="Thomas B.C."/>
            <person name="Malmstrom R."/>
            <person name="Stieglmeier M."/>
            <person name="Klingl A."/>
            <person name="Woyke T."/>
            <person name="Ryan C.M."/>
            <person name="Banfield J.F."/>
        </authorList>
    </citation>
    <scope>NUCLEOTIDE SEQUENCE [LARGE SCALE GENOMIC DNA]</scope>
</reference>
<dbReference type="GO" id="GO:0006418">
    <property type="term" value="P:tRNA aminoacylation for protein translation"/>
    <property type="evidence" value="ECO:0007669"/>
    <property type="project" value="UniProtKB-ARBA"/>
</dbReference>
<organism evidence="3 4">
    <name type="scientific">Candidatus Kaiserbacteria bacterium CG10_big_fil_rev_8_21_14_0_10_56_12</name>
    <dbReference type="NCBI Taxonomy" id="1974611"/>
    <lineage>
        <taxon>Bacteria</taxon>
        <taxon>Candidatus Kaiseribacteriota</taxon>
    </lineage>
</organism>
<gene>
    <name evidence="3" type="ORF">COU19_00900</name>
</gene>
<accession>A0A2H0UC53</accession>